<dbReference type="PANTHER" id="PTHR43381">
    <property type="entry name" value="TRANSLATION INITIATION FACTOR IF-2-RELATED"/>
    <property type="match status" value="1"/>
</dbReference>
<keyword evidence="3" id="KW-0396">Initiation factor</keyword>
<evidence type="ECO:0000256" key="10">
    <source>
        <dbReference type="ARBA" id="ARBA00044200"/>
    </source>
</evidence>
<dbReference type="PROSITE" id="PS51722">
    <property type="entry name" value="G_TR_2"/>
    <property type="match status" value="1"/>
</dbReference>
<dbReference type="NCBIfam" id="TIGR00231">
    <property type="entry name" value="small_GTP"/>
    <property type="match status" value="1"/>
</dbReference>
<dbReference type="Pfam" id="PF11987">
    <property type="entry name" value="IF-2"/>
    <property type="match status" value="1"/>
</dbReference>
<dbReference type="InterPro" id="IPR053905">
    <property type="entry name" value="EF-G-like_DII"/>
</dbReference>
<keyword evidence="4" id="KW-0547">Nucleotide-binding</keyword>
<dbReference type="Proteomes" id="UP000828390">
    <property type="component" value="Unassembled WGS sequence"/>
</dbReference>
<dbReference type="InterPro" id="IPR023115">
    <property type="entry name" value="TIF_IF2_dom3"/>
</dbReference>
<sequence>MLRCPCMRAHRASLRRLQVSWSWAGTGHSTTVSHQAPFQRSQQHNAANRLNRKETENLATTDQDSVTKYRKDATTRKDNSNLTRPGQDSITKYRNDSTIRKGNDVKSSEENTLAEFPRTVTELEKFLKLDRVTVVQCIKDFTGEQTVTKDFVIDKELVKRIIKNYGLEKKLPSDLNLPTQSDLLSKKKVEPIETPVATSPASGYVEPIETPMATNPASGYVEPIETPVATSHASGDAMTDYLMRLKNIVKEMNLLRFPIANKLSVTMPSAESNGNTGALNKNIIEDMKAKAKEMKEKTLSMKQNFIASQTMKEDLIARRTMNGDFIARQTIKDDLRASQTMKDDLRARQTMNEDFIARQTIKDDLIPKKTMKEDLIERQTMKKDLIATHAKFPQGTVSVYSSQALGTMPQSISELCERLGAGKAEVLRQVQEITGETFKEDEIMADKVLLSRLLCRTANETGVNMDSRFKPYTPKTTGKDEVEQMSSNKNESHQTIMLKEQLILENKPEAVSEVASKTADQSEKFAVHEKTELNNKFKTELPKTGKMAADISSDNKFTQGSGSSTRSDHTASVGNVKSREFRDSKADNRAKVDHIKGIFEVTDTDHDKTKKVYDMKNKPESLHIEKVFKIQNEKDVKSSVKETSKQADNLINASLAVTAEPVKLKEETQSERENWKQGKNYTQPKRKNQESYLIQQKTTTLHREADKISLVTGNKKGKETESLKSLLKSFPKSVLEKSLETGNEKVKETESLKSFFKTFPKSVSTNAFPKSVSTNVSEIIAQLFSDDSQSLNDKSKVQSHKLELKNILNKTKDNKKKPIRDIVMPHSNEKAETLDTKPKSLIKKPTITSNFVSESTDFNIDLSIFKTVDSEQNVPEFKIDSIFKTDGSEQNVHGFKIDPIFKTDDSDQNVLAKSVHVEEKPSFEVKENPAFELDELKDTFSKLKVLKSMMAPTPQTTMIKGTITLKDMLYDPQSYKKALEQDYDKEVTQSSKIASRVISSSKKSKEKKSELATGPVFIPRPPVVTIMGHVDHGKTTLLDALRNSRVVDTEFGGITQHIGAFNVPLTSGQSITFLDTPGHAAFSAMRSRGASVTDIIVLVIAAEDGVMPQTIESIKLAQASYVPMIVAINKIDRPNTNVEAVKNLLSQYGVVCEEYGGDVQVVPISALKGINLDKLQECIVSLAEYLQLKGNVSSLVEARIIETRTDVGRGKMATMVINKGVLRKGDYLLSGTTYTKVRSLFDCNGAQMQEAGPGIPVEIGGWTELPQTGDLVQQFATEKQLKQALLENDEIEKEQFEAKAMESASERRAADRETYVQIRDRRRAEYLRWWNHAKKKKVETEILEQKQMAMAVDSRPVIRIIIKGDVSGSVEAIVDTLATFTSDICDIDIVHHGVGNVTEMDLQMASAFNADIYAFQLDPVACKSNSKVTIHHYNIIYHLFAQLVEHINAQLPPTEKEEIIGEAVVQQSFEITVKKDKVQIAGCRCQTGSLIRSKRFRLIRGEEVLYDGTLSSMKHHKVEVNVIKTDQDCGLCLDPGLVCEPGDTIVCYDMVKVKQTLDWKPPFDLKTDDIPT</sequence>
<evidence type="ECO:0000259" key="13">
    <source>
        <dbReference type="PROSITE" id="PS51722"/>
    </source>
</evidence>
<comment type="subcellular location">
    <subcellularLocation>
        <location evidence="1">Mitochondrion</location>
    </subcellularLocation>
</comment>
<reference evidence="14" key="2">
    <citation type="submission" date="2020-11" db="EMBL/GenBank/DDBJ databases">
        <authorList>
            <person name="McCartney M.A."/>
            <person name="Auch B."/>
            <person name="Kono T."/>
            <person name="Mallez S."/>
            <person name="Becker A."/>
            <person name="Gohl D.M."/>
            <person name="Silverstein K.A.T."/>
            <person name="Koren S."/>
            <person name="Bechman K.B."/>
            <person name="Herman A."/>
            <person name="Abrahante J.E."/>
            <person name="Garbe J."/>
        </authorList>
    </citation>
    <scope>NUCLEOTIDE SEQUENCE</scope>
    <source>
        <strain evidence="14">Duluth1</strain>
        <tissue evidence="14">Whole animal</tissue>
    </source>
</reference>
<feature type="compositionally biased region" description="Polar residues" evidence="12">
    <location>
        <begin position="552"/>
        <end position="575"/>
    </location>
</feature>
<feature type="compositionally biased region" description="Basic and acidic residues" evidence="12">
    <location>
        <begin position="65"/>
        <end position="79"/>
    </location>
</feature>
<name>A0A9D4L076_DREPO</name>
<keyword evidence="8" id="KW-0342">GTP-binding</keyword>
<comment type="similarity">
    <text evidence="2">Belongs to the TRAFAC class translation factor GTPase superfamily. Classic translation factor GTPase family. IF-2 subfamily.</text>
</comment>
<evidence type="ECO:0000256" key="11">
    <source>
        <dbReference type="SAM" id="Coils"/>
    </source>
</evidence>
<dbReference type="Gene3D" id="2.40.30.10">
    <property type="entry name" value="Translation factors"/>
    <property type="match status" value="2"/>
</dbReference>
<evidence type="ECO:0000256" key="6">
    <source>
        <dbReference type="ARBA" id="ARBA00022946"/>
    </source>
</evidence>
<dbReference type="OrthoDB" id="361630at2759"/>
<dbReference type="GO" id="GO:0005525">
    <property type="term" value="F:GTP binding"/>
    <property type="evidence" value="ECO:0007669"/>
    <property type="project" value="UniProtKB-KW"/>
</dbReference>
<dbReference type="InterPro" id="IPR005225">
    <property type="entry name" value="Small_GTP-bd"/>
</dbReference>
<dbReference type="EMBL" id="JAIWYP010000003">
    <property type="protein sequence ID" value="KAH3848111.1"/>
    <property type="molecule type" value="Genomic_DNA"/>
</dbReference>
<evidence type="ECO:0000256" key="9">
    <source>
        <dbReference type="ARBA" id="ARBA00025162"/>
    </source>
</evidence>
<comment type="function">
    <text evidence="9">One of the essential components for the initiation of protein synthesis. Protects formylmethionyl-tRNA from spontaneous hydrolysis and promotes its binding to the 30S ribosomal subunits. Also involved in the hydrolysis of GTP during the formation of the 70S ribosomal complex.</text>
</comment>
<dbReference type="SUPFAM" id="SSF52156">
    <property type="entry name" value="Initiation factor IF2/eIF5b, domain 3"/>
    <property type="match status" value="1"/>
</dbReference>
<dbReference type="CDD" id="cd03702">
    <property type="entry name" value="IF2_mtIF2_II"/>
    <property type="match status" value="1"/>
</dbReference>
<feature type="region of interest" description="Disordered" evidence="12">
    <location>
        <begin position="544"/>
        <end position="587"/>
    </location>
</feature>
<dbReference type="FunFam" id="3.40.50.300:FF:000019">
    <property type="entry name" value="Translation initiation factor IF-2"/>
    <property type="match status" value="1"/>
</dbReference>
<dbReference type="SUPFAM" id="SSF50447">
    <property type="entry name" value="Translation proteins"/>
    <property type="match status" value="2"/>
</dbReference>
<evidence type="ECO:0000256" key="3">
    <source>
        <dbReference type="ARBA" id="ARBA00022540"/>
    </source>
</evidence>
<dbReference type="GO" id="GO:0003924">
    <property type="term" value="F:GTPase activity"/>
    <property type="evidence" value="ECO:0007669"/>
    <property type="project" value="InterPro"/>
</dbReference>
<dbReference type="InterPro" id="IPR015760">
    <property type="entry name" value="TIF_IF2"/>
</dbReference>
<keyword evidence="15" id="KW-1185">Reference proteome</keyword>
<evidence type="ECO:0000256" key="12">
    <source>
        <dbReference type="SAM" id="MobiDB-lite"/>
    </source>
</evidence>
<dbReference type="GO" id="GO:0003743">
    <property type="term" value="F:translation initiation factor activity"/>
    <property type="evidence" value="ECO:0007669"/>
    <property type="project" value="UniProtKB-KW"/>
</dbReference>
<evidence type="ECO:0000256" key="4">
    <source>
        <dbReference type="ARBA" id="ARBA00022741"/>
    </source>
</evidence>
<dbReference type="Gene3D" id="3.40.50.10050">
    <property type="entry name" value="Translation initiation factor IF- 2, domain 3"/>
    <property type="match status" value="1"/>
</dbReference>
<feature type="coiled-coil region" evidence="11">
    <location>
        <begin position="1274"/>
        <end position="1306"/>
    </location>
</feature>
<evidence type="ECO:0000313" key="15">
    <source>
        <dbReference type="Proteomes" id="UP000828390"/>
    </source>
</evidence>
<evidence type="ECO:0000256" key="2">
    <source>
        <dbReference type="ARBA" id="ARBA00007733"/>
    </source>
</evidence>
<dbReference type="InterPro" id="IPR027417">
    <property type="entry name" value="P-loop_NTPase"/>
</dbReference>
<dbReference type="InterPro" id="IPR036925">
    <property type="entry name" value="TIF_IF2_dom3_sf"/>
</dbReference>
<evidence type="ECO:0000313" key="14">
    <source>
        <dbReference type="EMBL" id="KAH3848111.1"/>
    </source>
</evidence>
<keyword evidence="6" id="KW-0809">Transit peptide</keyword>
<dbReference type="SUPFAM" id="SSF52540">
    <property type="entry name" value="P-loop containing nucleoside triphosphate hydrolases"/>
    <property type="match status" value="1"/>
</dbReference>
<keyword evidence="11" id="KW-0175">Coiled coil</keyword>
<dbReference type="InterPro" id="IPR009000">
    <property type="entry name" value="Transl_B-barrel_sf"/>
</dbReference>
<evidence type="ECO:0000256" key="8">
    <source>
        <dbReference type="ARBA" id="ARBA00023134"/>
    </source>
</evidence>
<feature type="compositionally biased region" description="Polar residues" evidence="12">
    <location>
        <begin position="80"/>
        <end position="90"/>
    </location>
</feature>
<dbReference type="CDD" id="cd01887">
    <property type="entry name" value="IF2_eIF5B"/>
    <property type="match status" value="1"/>
</dbReference>
<dbReference type="Pfam" id="PF00009">
    <property type="entry name" value="GTP_EFTU"/>
    <property type="match status" value="1"/>
</dbReference>
<accession>A0A9D4L076</accession>
<gene>
    <name evidence="14" type="ORF">DPMN_090460</name>
</gene>
<dbReference type="GO" id="GO:0005739">
    <property type="term" value="C:mitochondrion"/>
    <property type="evidence" value="ECO:0007669"/>
    <property type="project" value="UniProtKB-SubCell"/>
</dbReference>
<evidence type="ECO:0000256" key="5">
    <source>
        <dbReference type="ARBA" id="ARBA00022917"/>
    </source>
</evidence>
<evidence type="ECO:0000256" key="1">
    <source>
        <dbReference type="ARBA" id="ARBA00004173"/>
    </source>
</evidence>
<feature type="compositionally biased region" description="Basic and acidic residues" evidence="12">
    <location>
        <begin position="577"/>
        <end position="587"/>
    </location>
</feature>
<keyword evidence="5" id="KW-0648">Protein biosynthesis</keyword>
<reference evidence="14" key="1">
    <citation type="journal article" date="2019" name="bioRxiv">
        <title>The Genome of the Zebra Mussel, Dreissena polymorpha: A Resource for Invasive Species Research.</title>
        <authorList>
            <person name="McCartney M.A."/>
            <person name="Auch B."/>
            <person name="Kono T."/>
            <person name="Mallez S."/>
            <person name="Zhang Y."/>
            <person name="Obille A."/>
            <person name="Becker A."/>
            <person name="Abrahante J.E."/>
            <person name="Garbe J."/>
            <person name="Badalamenti J.P."/>
            <person name="Herman A."/>
            <person name="Mangelson H."/>
            <person name="Liachko I."/>
            <person name="Sullivan S."/>
            <person name="Sone E.D."/>
            <person name="Koren S."/>
            <person name="Silverstein K.A.T."/>
            <person name="Beckman K.B."/>
            <person name="Gohl D.M."/>
        </authorList>
    </citation>
    <scope>NUCLEOTIDE SEQUENCE</scope>
    <source>
        <strain evidence="14">Duluth1</strain>
        <tissue evidence="14">Whole animal</tissue>
    </source>
</reference>
<evidence type="ECO:0000256" key="7">
    <source>
        <dbReference type="ARBA" id="ARBA00023128"/>
    </source>
</evidence>
<organism evidence="14 15">
    <name type="scientific">Dreissena polymorpha</name>
    <name type="common">Zebra mussel</name>
    <name type="synonym">Mytilus polymorpha</name>
    <dbReference type="NCBI Taxonomy" id="45954"/>
    <lineage>
        <taxon>Eukaryota</taxon>
        <taxon>Metazoa</taxon>
        <taxon>Spiralia</taxon>
        <taxon>Lophotrochozoa</taxon>
        <taxon>Mollusca</taxon>
        <taxon>Bivalvia</taxon>
        <taxon>Autobranchia</taxon>
        <taxon>Heteroconchia</taxon>
        <taxon>Euheterodonta</taxon>
        <taxon>Imparidentia</taxon>
        <taxon>Neoheterodontei</taxon>
        <taxon>Myida</taxon>
        <taxon>Dreissenoidea</taxon>
        <taxon>Dreissenidae</taxon>
        <taxon>Dreissena</taxon>
    </lineage>
</organism>
<feature type="compositionally biased region" description="Polar residues" evidence="12">
    <location>
        <begin position="28"/>
        <end position="48"/>
    </location>
</feature>
<dbReference type="InterPro" id="IPR000178">
    <property type="entry name" value="TF_IF2_bacterial-like"/>
</dbReference>
<dbReference type="InterPro" id="IPR044145">
    <property type="entry name" value="IF2_II"/>
</dbReference>
<proteinExistence type="inferred from homology"/>
<comment type="caution">
    <text evidence="14">The sequence shown here is derived from an EMBL/GenBank/DDBJ whole genome shotgun (WGS) entry which is preliminary data.</text>
</comment>
<feature type="compositionally biased region" description="Basic and acidic residues" evidence="12">
    <location>
        <begin position="663"/>
        <end position="676"/>
    </location>
</feature>
<keyword evidence="7" id="KW-0496">Mitochondrion</keyword>
<dbReference type="Pfam" id="PF22042">
    <property type="entry name" value="EF-G_D2"/>
    <property type="match status" value="1"/>
</dbReference>
<dbReference type="FunFam" id="3.40.50.10050:FF:000001">
    <property type="entry name" value="Translation initiation factor IF-2"/>
    <property type="match status" value="1"/>
</dbReference>
<feature type="region of interest" description="Disordered" evidence="12">
    <location>
        <begin position="61"/>
        <end position="92"/>
    </location>
</feature>
<dbReference type="Gene3D" id="3.40.50.300">
    <property type="entry name" value="P-loop containing nucleotide triphosphate hydrolases"/>
    <property type="match status" value="1"/>
</dbReference>
<feature type="domain" description="Tr-type G" evidence="13">
    <location>
        <begin position="1019"/>
        <end position="1195"/>
    </location>
</feature>
<dbReference type="PANTHER" id="PTHR43381:SF20">
    <property type="entry name" value="TRANSLATION INITIATION FACTOR IF-2, MITOCHONDRIAL"/>
    <property type="match status" value="1"/>
</dbReference>
<dbReference type="HAMAP" id="MF_00100_B">
    <property type="entry name" value="IF_2_B"/>
    <property type="match status" value="1"/>
</dbReference>
<feature type="region of interest" description="Disordered" evidence="12">
    <location>
        <begin position="28"/>
        <end position="49"/>
    </location>
</feature>
<dbReference type="FunFam" id="2.40.30.10:FF:000008">
    <property type="entry name" value="Translation initiation factor IF-2"/>
    <property type="match status" value="1"/>
</dbReference>
<feature type="region of interest" description="Disordered" evidence="12">
    <location>
        <begin position="663"/>
        <end position="689"/>
    </location>
</feature>
<dbReference type="InterPro" id="IPR000795">
    <property type="entry name" value="T_Tr_GTP-bd_dom"/>
</dbReference>
<protein>
    <recommendedName>
        <fullName evidence="10">Translation initiation factor IF-2, mitochondrial</fullName>
    </recommendedName>
</protein>